<keyword evidence="6" id="KW-0175">Coiled coil</keyword>
<proteinExistence type="inferred from homology"/>
<dbReference type="CDD" id="cd06171">
    <property type="entry name" value="Sigma70_r4"/>
    <property type="match status" value="1"/>
</dbReference>
<dbReference type="InterPro" id="IPR013249">
    <property type="entry name" value="RNA_pol_sigma70_r4_t2"/>
</dbReference>
<dbReference type="PATRIC" id="fig|1618450.3.peg.685"/>
<dbReference type="PROSITE" id="PS00622">
    <property type="entry name" value="HTH_LUXR_1"/>
    <property type="match status" value="1"/>
</dbReference>
<evidence type="ECO:0000256" key="6">
    <source>
        <dbReference type="SAM" id="Coils"/>
    </source>
</evidence>
<keyword evidence="2" id="KW-0805">Transcription regulation</keyword>
<dbReference type="SUPFAM" id="SSF88659">
    <property type="entry name" value="Sigma3 and sigma4 domains of RNA polymerase sigma factors"/>
    <property type="match status" value="1"/>
</dbReference>
<sequence length="184" mass="21464">MENITKDILVLASGGDITSFEKIYREACGFVYNVALRITETKEDAEEITQDVFIKIYRNLKNFKFSSSFKTWVYRIAVNTALNHRKKELKQQEYRARLGHDCKTEITSCQSNDLEDKEESRHQADEFLAQLSADQRICVVLRNIEGLSYQEIADILKININTVRTRLKRAREKLLALKKEVIKE</sequence>
<dbReference type="InterPro" id="IPR036388">
    <property type="entry name" value="WH-like_DNA-bd_sf"/>
</dbReference>
<dbReference type="Pfam" id="PF04542">
    <property type="entry name" value="Sigma70_r2"/>
    <property type="match status" value="1"/>
</dbReference>
<dbReference type="GO" id="GO:0000428">
    <property type="term" value="C:DNA-directed RNA polymerase complex"/>
    <property type="evidence" value="ECO:0007669"/>
    <property type="project" value="UniProtKB-KW"/>
</dbReference>
<accession>A0A0G0Q6N2</accession>
<dbReference type="Gene3D" id="1.10.10.10">
    <property type="entry name" value="Winged helix-like DNA-binding domain superfamily/Winged helix DNA-binding domain"/>
    <property type="match status" value="1"/>
</dbReference>
<keyword evidence="8" id="KW-0240">DNA-directed RNA polymerase</keyword>
<dbReference type="AlphaFoldDB" id="A0A0G0Q6N2"/>
<evidence type="ECO:0000256" key="2">
    <source>
        <dbReference type="ARBA" id="ARBA00023015"/>
    </source>
</evidence>
<dbReference type="PANTHER" id="PTHR43133:SF8">
    <property type="entry name" value="RNA POLYMERASE SIGMA FACTOR HI_1459-RELATED"/>
    <property type="match status" value="1"/>
</dbReference>
<evidence type="ECO:0000256" key="5">
    <source>
        <dbReference type="ARBA" id="ARBA00023163"/>
    </source>
</evidence>
<dbReference type="InterPro" id="IPR039425">
    <property type="entry name" value="RNA_pol_sigma-70-like"/>
</dbReference>
<organism evidence="8 9">
    <name type="scientific">Candidatus Gottesmanbacteria bacterium GW2011_GWC2_39_8</name>
    <dbReference type="NCBI Taxonomy" id="1618450"/>
    <lineage>
        <taxon>Bacteria</taxon>
        <taxon>Candidatus Gottesmaniibacteriota</taxon>
    </lineage>
</organism>
<dbReference type="SUPFAM" id="SSF88946">
    <property type="entry name" value="Sigma2 domain of RNA polymerase sigma factors"/>
    <property type="match status" value="1"/>
</dbReference>
<dbReference type="NCBIfam" id="TIGR02937">
    <property type="entry name" value="sigma70-ECF"/>
    <property type="match status" value="1"/>
</dbReference>
<dbReference type="InterPro" id="IPR000792">
    <property type="entry name" value="Tscrpt_reg_LuxR_C"/>
</dbReference>
<evidence type="ECO:0000256" key="1">
    <source>
        <dbReference type="ARBA" id="ARBA00010641"/>
    </source>
</evidence>
<evidence type="ECO:0000256" key="4">
    <source>
        <dbReference type="ARBA" id="ARBA00023125"/>
    </source>
</evidence>
<dbReference type="GO" id="GO:0016987">
    <property type="term" value="F:sigma factor activity"/>
    <property type="evidence" value="ECO:0007669"/>
    <property type="project" value="UniProtKB-KW"/>
</dbReference>
<dbReference type="GO" id="GO:0003677">
    <property type="term" value="F:DNA binding"/>
    <property type="evidence" value="ECO:0007669"/>
    <property type="project" value="UniProtKB-KW"/>
</dbReference>
<dbReference type="InterPro" id="IPR007627">
    <property type="entry name" value="RNA_pol_sigma70_r2"/>
</dbReference>
<feature type="coiled-coil region" evidence="6">
    <location>
        <begin position="153"/>
        <end position="180"/>
    </location>
</feature>
<evidence type="ECO:0000256" key="3">
    <source>
        <dbReference type="ARBA" id="ARBA00023082"/>
    </source>
</evidence>
<protein>
    <submittedName>
        <fullName evidence="8">DNA-directed RNA polymerase specialized sigma subunit, sigma24-like protein s</fullName>
    </submittedName>
</protein>
<comment type="caution">
    <text evidence="8">The sequence shown here is derived from an EMBL/GenBank/DDBJ whole genome shotgun (WGS) entry which is preliminary data.</text>
</comment>
<dbReference type="Pfam" id="PF08281">
    <property type="entry name" value="Sigma70_r4_2"/>
    <property type="match status" value="1"/>
</dbReference>
<dbReference type="Gene3D" id="1.10.1740.10">
    <property type="match status" value="1"/>
</dbReference>
<evidence type="ECO:0000313" key="8">
    <source>
        <dbReference type="EMBL" id="KKR33001.1"/>
    </source>
</evidence>
<evidence type="ECO:0000313" key="9">
    <source>
        <dbReference type="Proteomes" id="UP000034539"/>
    </source>
</evidence>
<dbReference type="InterPro" id="IPR013325">
    <property type="entry name" value="RNA_pol_sigma_r2"/>
</dbReference>
<comment type="similarity">
    <text evidence="1">Belongs to the sigma-70 factor family. ECF subfamily.</text>
</comment>
<keyword evidence="4" id="KW-0238">DNA-binding</keyword>
<reference evidence="8 9" key="1">
    <citation type="journal article" date="2015" name="Nature">
        <title>rRNA introns, odd ribosomes, and small enigmatic genomes across a large radiation of phyla.</title>
        <authorList>
            <person name="Brown C.T."/>
            <person name="Hug L.A."/>
            <person name="Thomas B.C."/>
            <person name="Sharon I."/>
            <person name="Castelle C.J."/>
            <person name="Singh A."/>
            <person name="Wilkins M.J."/>
            <person name="Williams K.H."/>
            <person name="Banfield J.F."/>
        </authorList>
    </citation>
    <scope>NUCLEOTIDE SEQUENCE [LARGE SCALE GENOMIC DNA]</scope>
</reference>
<dbReference type="PANTHER" id="PTHR43133">
    <property type="entry name" value="RNA POLYMERASE ECF-TYPE SIGMA FACTO"/>
    <property type="match status" value="1"/>
</dbReference>
<gene>
    <name evidence="8" type="ORF">UT63_C0026G0009</name>
</gene>
<feature type="domain" description="HTH luxR-type" evidence="7">
    <location>
        <begin position="146"/>
        <end position="173"/>
    </location>
</feature>
<keyword evidence="3" id="KW-0731">Sigma factor</keyword>
<name>A0A0G0Q6N2_9BACT</name>
<dbReference type="InterPro" id="IPR013324">
    <property type="entry name" value="RNA_pol_sigma_r3/r4-like"/>
</dbReference>
<dbReference type="Proteomes" id="UP000034539">
    <property type="component" value="Unassembled WGS sequence"/>
</dbReference>
<keyword evidence="5" id="KW-0804">Transcription</keyword>
<evidence type="ECO:0000259" key="7">
    <source>
        <dbReference type="PROSITE" id="PS00622"/>
    </source>
</evidence>
<dbReference type="InterPro" id="IPR014284">
    <property type="entry name" value="RNA_pol_sigma-70_dom"/>
</dbReference>
<dbReference type="EMBL" id="LBXN01000026">
    <property type="protein sequence ID" value="KKR33001.1"/>
    <property type="molecule type" value="Genomic_DNA"/>
</dbReference>
<dbReference type="GO" id="GO:0006352">
    <property type="term" value="P:DNA-templated transcription initiation"/>
    <property type="evidence" value="ECO:0007669"/>
    <property type="project" value="InterPro"/>
</dbReference>